<organism evidence="1 2">
    <name type="scientific">Paenibacillus radicis</name>
    <name type="common">ex Gao et al. 2016</name>
    <dbReference type="NCBI Taxonomy" id="1737354"/>
    <lineage>
        <taxon>Bacteria</taxon>
        <taxon>Bacillati</taxon>
        <taxon>Bacillota</taxon>
        <taxon>Bacilli</taxon>
        <taxon>Bacillales</taxon>
        <taxon>Paenibacillaceae</taxon>
        <taxon>Paenibacillus</taxon>
    </lineage>
</organism>
<gene>
    <name evidence="1" type="ORF">GCM10010918_10390</name>
</gene>
<name>A0A917GX27_9BACL</name>
<dbReference type="RefSeq" id="WP_188887818.1">
    <property type="nucleotide sequence ID" value="NZ_BMHY01000001.1"/>
</dbReference>
<proteinExistence type="predicted"/>
<protein>
    <submittedName>
        <fullName evidence="1">Uncharacterized protein</fullName>
    </submittedName>
</protein>
<accession>A0A917GX27</accession>
<dbReference type="EMBL" id="BMHY01000001">
    <property type="protein sequence ID" value="GGG59150.1"/>
    <property type="molecule type" value="Genomic_DNA"/>
</dbReference>
<keyword evidence="2" id="KW-1185">Reference proteome</keyword>
<reference evidence="1 2" key="1">
    <citation type="journal article" date="2014" name="Int. J. Syst. Evol. Microbiol.">
        <title>Complete genome sequence of Corynebacterium casei LMG S-19264T (=DSM 44701T), isolated from a smear-ripened cheese.</title>
        <authorList>
            <consortium name="US DOE Joint Genome Institute (JGI-PGF)"/>
            <person name="Walter F."/>
            <person name="Albersmeier A."/>
            <person name="Kalinowski J."/>
            <person name="Ruckert C."/>
        </authorList>
    </citation>
    <scope>NUCLEOTIDE SEQUENCE [LARGE SCALE GENOMIC DNA]</scope>
    <source>
        <strain evidence="1 2">CGMCC 1.15286</strain>
    </source>
</reference>
<evidence type="ECO:0000313" key="1">
    <source>
        <dbReference type="EMBL" id="GGG59150.1"/>
    </source>
</evidence>
<dbReference type="Proteomes" id="UP000600247">
    <property type="component" value="Unassembled WGS sequence"/>
</dbReference>
<dbReference type="AlphaFoldDB" id="A0A917GX27"/>
<dbReference type="Pfam" id="PF22531">
    <property type="entry name" value="DUF7002"/>
    <property type="match status" value="1"/>
</dbReference>
<evidence type="ECO:0000313" key="2">
    <source>
        <dbReference type="Proteomes" id="UP000600247"/>
    </source>
</evidence>
<sequence length="231" mass="26405">MDIIQAITRTENRKWLYHFTRASNLKAIAALDRLLPSGVIRPEFSGERRTEQMQSAYEGLIMTLNAHLRIPDKMMAASTTQQQFRAHLDSHVFFWPTLRDCRKMLEMYTRREPEESFAVLAFDAQSLLRANAGSVFLTKYDSGSSPRFPDRCGYRKSLDMFLPVEQLGTVNRYDVPAKVSDIKEVLVADGVDSISLHLTALYADNSTEDIPERWRGMQRPLSMLETPGNLV</sequence>
<dbReference type="InterPro" id="IPR054271">
    <property type="entry name" value="DUF7002"/>
</dbReference>
<comment type="caution">
    <text evidence="1">The sequence shown here is derived from an EMBL/GenBank/DDBJ whole genome shotgun (WGS) entry which is preliminary data.</text>
</comment>